<keyword evidence="1" id="KW-0812">Transmembrane</keyword>
<dbReference type="EMBL" id="KT339177">
    <property type="protein sequence ID" value="ALA06992.1"/>
    <property type="molecule type" value="Genomic_DNA"/>
</dbReference>
<name>A0A0N9BAW3_9CAUD</name>
<dbReference type="SMR" id="A0A0N9BAW3"/>
<feature type="transmembrane region" description="Helical" evidence="1">
    <location>
        <begin position="38"/>
        <end position="57"/>
    </location>
</feature>
<proteinExistence type="predicted"/>
<dbReference type="OrthoDB" id="21828at10239"/>
<keyword evidence="1" id="KW-1133">Transmembrane helix</keyword>
<sequence length="91" mass="10265">MTIFIIKQIALVALMQVLSLVLEYLDTNTLSPTVKKRLAVEGIVFLIYVLGLTFFKGMIDESLITLIGTIYLALVVKKLYVFLDSKKPEIK</sequence>
<dbReference type="Proteomes" id="UP000204630">
    <property type="component" value="Segment"/>
</dbReference>
<evidence type="ECO:0000313" key="3">
    <source>
        <dbReference type="Proteomes" id="UP000204630"/>
    </source>
</evidence>
<accession>A0A0N9BAW3</accession>
<evidence type="ECO:0000313" key="2">
    <source>
        <dbReference type="EMBL" id="ALA06992.1"/>
    </source>
</evidence>
<protein>
    <submittedName>
        <fullName evidence="2">Putative holin</fullName>
    </submittedName>
</protein>
<evidence type="ECO:0000256" key="1">
    <source>
        <dbReference type="SAM" id="Phobius"/>
    </source>
</evidence>
<feature type="transmembrane region" description="Helical" evidence="1">
    <location>
        <begin position="63"/>
        <end position="83"/>
    </location>
</feature>
<dbReference type="KEGG" id="vg:26797804"/>
<reference evidence="2 3" key="1">
    <citation type="journal article" date="2015" name="Appl. Environ. Microbiol.">
        <title>A virulent phage infecting Lactococcus garvieae, with homology to Lactococcus lactis phages.</title>
        <authorList>
            <person name="Eraclio G."/>
            <person name="Tremblay D.M."/>
            <person name="Lacelle-Cote A."/>
            <person name="Labrie S.J."/>
            <person name="Fortina M.G."/>
            <person name="Moineau S."/>
        </authorList>
    </citation>
    <scope>NUCLEOTIDE SEQUENCE [LARGE SCALE GENOMIC DNA]</scope>
</reference>
<dbReference type="GeneID" id="26797804"/>
<dbReference type="RefSeq" id="YP_009226666.1">
    <property type="nucleotide sequence ID" value="NC_029118.1"/>
</dbReference>
<keyword evidence="3" id="KW-1185">Reference proteome</keyword>
<organism evidence="2 3">
    <name type="scientific">Lactococcus phage GE1</name>
    <dbReference type="NCBI Taxonomy" id="1698369"/>
    <lineage>
        <taxon>Viruses</taxon>
        <taxon>Duplodnaviria</taxon>
        <taxon>Heunggongvirae</taxon>
        <taxon>Uroviricota</taxon>
        <taxon>Caudoviricetes</taxon>
        <taxon>Chertseyvirus</taxon>
        <taxon>Chertseyvirus GE1</taxon>
    </lineage>
</organism>
<keyword evidence="1" id="KW-0472">Membrane</keyword>